<protein>
    <submittedName>
        <fullName evidence="3">Dihydroanticapsin 7-dehydrogenase</fullName>
        <ecNumber evidence="3">1.1.1.385</ecNumber>
    </submittedName>
</protein>
<dbReference type="Gene3D" id="3.40.50.720">
    <property type="entry name" value="NAD(P)-binding Rossmann-like Domain"/>
    <property type="match status" value="1"/>
</dbReference>
<dbReference type="PANTHER" id="PTHR43669:SF3">
    <property type="entry name" value="ALCOHOL DEHYDROGENASE, PUTATIVE (AFU_ORTHOLOGUE AFUA_3G03445)-RELATED"/>
    <property type="match status" value="1"/>
</dbReference>
<evidence type="ECO:0000313" key="3">
    <source>
        <dbReference type="EMBL" id="CAG2157520.1"/>
    </source>
</evidence>
<dbReference type="FunFam" id="3.40.50.720:FF:000084">
    <property type="entry name" value="Short-chain dehydrogenase reductase"/>
    <property type="match status" value="1"/>
</dbReference>
<dbReference type="CDD" id="cd05233">
    <property type="entry name" value="SDR_c"/>
    <property type="match status" value="1"/>
</dbReference>
<gene>
    <name evidence="3" type="primary">bacC_2</name>
    <name evidence="3" type="ORF">LMG31506_06034</name>
</gene>
<reference evidence="3" key="1">
    <citation type="submission" date="2021-03" db="EMBL/GenBank/DDBJ databases">
        <authorList>
            <person name="Peeters C."/>
        </authorList>
    </citation>
    <scope>NUCLEOTIDE SEQUENCE</scope>
    <source>
        <strain evidence="3">LMG 31506</strain>
    </source>
</reference>
<dbReference type="Proteomes" id="UP000672934">
    <property type="component" value="Unassembled WGS sequence"/>
</dbReference>
<evidence type="ECO:0000256" key="1">
    <source>
        <dbReference type="ARBA" id="ARBA00006484"/>
    </source>
</evidence>
<proteinExistence type="inferred from homology"/>
<evidence type="ECO:0000256" key="2">
    <source>
        <dbReference type="ARBA" id="ARBA00023002"/>
    </source>
</evidence>
<dbReference type="InterPro" id="IPR020904">
    <property type="entry name" value="Sc_DH/Rdtase_CS"/>
</dbReference>
<comment type="caution">
    <text evidence="3">The sequence shown here is derived from an EMBL/GenBank/DDBJ whole genome shotgun (WGS) entry which is preliminary data.</text>
</comment>
<dbReference type="RefSeq" id="WP_211950864.1">
    <property type="nucleotide sequence ID" value="NZ_CAJPUY010000036.1"/>
</dbReference>
<dbReference type="GO" id="GO:0016491">
    <property type="term" value="F:oxidoreductase activity"/>
    <property type="evidence" value="ECO:0007669"/>
    <property type="project" value="UniProtKB-KW"/>
</dbReference>
<keyword evidence="4" id="KW-1185">Reference proteome</keyword>
<dbReference type="InterPro" id="IPR036291">
    <property type="entry name" value="NAD(P)-bd_dom_sf"/>
</dbReference>
<comment type="similarity">
    <text evidence="1">Belongs to the short-chain dehydrogenases/reductases (SDR) family.</text>
</comment>
<dbReference type="Pfam" id="PF13561">
    <property type="entry name" value="adh_short_C2"/>
    <property type="match status" value="1"/>
</dbReference>
<sequence length="277" mass="29364">MNTDTNQNHDHTPDYLSLLRLDGRGIVVLGAGQGIGEQTVRALAQAGARVLCVDRDEDLARSIADKTGGIPCTADATSRSDMQRVFDTARRHFGRIHGVVDIIGIAGVKPLAEFDDEAWNLQFDVVVRHAFLAVQIAGEMMKADGGGTFAFVGSLAGERVVPNEVAYAASKAALHHFVRSAGVEYGRHNIRINAVSPGFVRTPRLNQRLDEATWANVGNAIPLGRAATPAEIAGHLLFLTSDLSAHMTGEIVNVDGGLGVMAAVPKITFAPSATPTP</sequence>
<organism evidence="3 4">
    <name type="scientific">Cupriavidus yeoncheonensis</name>
    <dbReference type="NCBI Taxonomy" id="1462994"/>
    <lineage>
        <taxon>Bacteria</taxon>
        <taxon>Pseudomonadati</taxon>
        <taxon>Pseudomonadota</taxon>
        <taxon>Betaproteobacteria</taxon>
        <taxon>Burkholderiales</taxon>
        <taxon>Burkholderiaceae</taxon>
        <taxon>Cupriavidus</taxon>
    </lineage>
</organism>
<dbReference type="EC" id="1.1.1.385" evidence="3"/>
<dbReference type="AlphaFoldDB" id="A0A916N734"/>
<evidence type="ECO:0000313" key="4">
    <source>
        <dbReference type="Proteomes" id="UP000672934"/>
    </source>
</evidence>
<dbReference type="EMBL" id="CAJPUY010000036">
    <property type="protein sequence ID" value="CAG2157520.1"/>
    <property type="molecule type" value="Genomic_DNA"/>
</dbReference>
<name>A0A916N734_9BURK</name>
<dbReference type="InterPro" id="IPR002347">
    <property type="entry name" value="SDR_fam"/>
</dbReference>
<dbReference type="SUPFAM" id="SSF51735">
    <property type="entry name" value="NAD(P)-binding Rossmann-fold domains"/>
    <property type="match status" value="1"/>
</dbReference>
<accession>A0A916N734</accession>
<dbReference type="PANTHER" id="PTHR43669">
    <property type="entry name" value="5-KETO-D-GLUCONATE 5-REDUCTASE"/>
    <property type="match status" value="1"/>
</dbReference>
<keyword evidence="2 3" id="KW-0560">Oxidoreductase</keyword>
<dbReference type="PRINTS" id="PR00081">
    <property type="entry name" value="GDHRDH"/>
</dbReference>
<dbReference type="PROSITE" id="PS00061">
    <property type="entry name" value="ADH_SHORT"/>
    <property type="match status" value="1"/>
</dbReference>